<feature type="transmembrane region" description="Helical" evidence="4">
    <location>
        <begin position="249"/>
        <end position="269"/>
    </location>
</feature>
<gene>
    <name evidence="5" type="ORF">DGD08_12195</name>
</gene>
<evidence type="ECO:0000256" key="4">
    <source>
        <dbReference type="SAM" id="Phobius"/>
    </source>
</evidence>
<feature type="transmembrane region" description="Helical" evidence="4">
    <location>
        <begin position="119"/>
        <end position="141"/>
    </location>
</feature>
<keyword evidence="1 4" id="KW-0812">Transmembrane</keyword>
<dbReference type="SUPFAM" id="SSF103473">
    <property type="entry name" value="MFS general substrate transporter"/>
    <property type="match status" value="1"/>
</dbReference>
<name>A0A3D4VA16_9BACT</name>
<dbReference type="PANTHER" id="PTHR43596:SF1">
    <property type="entry name" value="ADP,ATP CARRIER PROTEIN"/>
    <property type="match status" value="1"/>
</dbReference>
<protein>
    <submittedName>
        <fullName evidence="5">MFS transporter</fullName>
    </submittedName>
</protein>
<dbReference type="AlphaFoldDB" id="A0A3D4VA16"/>
<feature type="transmembrane region" description="Helical" evidence="4">
    <location>
        <begin position="315"/>
        <end position="348"/>
    </location>
</feature>
<dbReference type="PANTHER" id="PTHR43596">
    <property type="entry name" value="ADP,ATP CARRIER PROTEIN"/>
    <property type="match status" value="1"/>
</dbReference>
<dbReference type="OMA" id="IAVWPTW"/>
<feature type="transmembrane region" description="Helical" evidence="4">
    <location>
        <begin position="399"/>
        <end position="430"/>
    </location>
</feature>
<dbReference type="Pfam" id="PF07690">
    <property type="entry name" value="MFS_1"/>
    <property type="match status" value="1"/>
</dbReference>
<feature type="transmembrane region" description="Helical" evidence="4">
    <location>
        <begin position="289"/>
        <end position="308"/>
    </location>
</feature>
<keyword evidence="3 4" id="KW-0472">Membrane</keyword>
<dbReference type="InterPro" id="IPR011701">
    <property type="entry name" value="MFS"/>
</dbReference>
<dbReference type="Gene3D" id="1.20.1250.20">
    <property type="entry name" value="MFS general substrate transporter like domains"/>
    <property type="match status" value="1"/>
</dbReference>
<dbReference type="GO" id="GO:0022857">
    <property type="term" value="F:transmembrane transporter activity"/>
    <property type="evidence" value="ECO:0007669"/>
    <property type="project" value="InterPro"/>
</dbReference>
<feature type="transmembrane region" description="Helical" evidence="4">
    <location>
        <begin position="22"/>
        <end position="42"/>
    </location>
</feature>
<evidence type="ECO:0000256" key="3">
    <source>
        <dbReference type="ARBA" id="ARBA00023136"/>
    </source>
</evidence>
<reference evidence="5 6" key="1">
    <citation type="journal article" date="2018" name="Nat. Biotechnol.">
        <title>A standardized bacterial taxonomy based on genome phylogeny substantially revises the tree of life.</title>
        <authorList>
            <person name="Parks D.H."/>
            <person name="Chuvochina M."/>
            <person name="Waite D.W."/>
            <person name="Rinke C."/>
            <person name="Skarshewski A."/>
            <person name="Chaumeil P.A."/>
            <person name="Hugenholtz P."/>
        </authorList>
    </citation>
    <scope>NUCLEOTIDE SEQUENCE [LARGE SCALE GENOMIC DNA]</scope>
    <source>
        <strain evidence="5">UBA8844</strain>
    </source>
</reference>
<dbReference type="EMBL" id="DPIY01000010">
    <property type="protein sequence ID" value="HCT57955.1"/>
    <property type="molecule type" value="Genomic_DNA"/>
</dbReference>
<dbReference type="Proteomes" id="UP000264071">
    <property type="component" value="Unassembled WGS sequence"/>
</dbReference>
<evidence type="ECO:0000313" key="6">
    <source>
        <dbReference type="Proteomes" id="UP000264071"/>
    </source>
</evidence>
<evidence type="ECO:0000256" key="1">
    <source>
        <dbReference type="ARBA" id="ARBA00022692"/>
    </source>
</evidence>
<dbReference type="InterPro" id="IPR036259">
    <property type="entry name" value="MFS_trans_sf"/>
</dbReference>
<keyword evidence="2 4" id="KW-1133">Transmembrane helix</keyword>
<feature type="transmembrane region" description="Helical" evidence="4">
    <location>
        <begin position="153"/>
        <end position="172"/>
    </location>
</feature>
<proteinExistence type="predicted"/>
<organism evidence="5 6">
    <name type="scientific">Gemmatimonas aurantiaca</name>
    <dbReference type="NCBI Taxonomy" id="173480"/>
    <lineage>
        <taxon>Bacteria</taxon>
        <taxon>Pseudomonadati</taxon>
        <taxon>Gemmatimonadota</taxon>
        <taxon>Gemmatimonadia</taxon>
        <taxon>Gemmatimonadales</taxon>
        <taxon>Gemmatimonadaceae</taxon>
        <taxon>Gemmatimonas</taxon>
    </lineage>
</organism>
<feature type="transmembrane region" description="Helical" evidence="4">
    <location>
        <begin position="58"/>
        <end position="76"/>
    </location>
</feature>
<feature type="transmembrane region" description="Helical" evidence="4">
    <location>
        <begin position="88"/>
        <end position="107"/>
    </location>
</feature>
<evidence type="ECO:0000313" key="5">
    <source>
        <dbReference type="EMBL" id="HCT57955.1"/>
    </source>
</evidence>
<accession>A0A3D4VA16</accession>
<evidence type="ECO:0000256" key="2">
    <source>
        <dbReference type="ARBA" id="ARBA00022989"/>
    </source>
</evidence>
<sequence length="445" mass="48649">MTTETGVLARLRASVGARPGEGAVLVWATAYYFLVLCAYYVIRPIRDDMGAASGAENLAWLFTGTMIGMLLVHPLYTSLVSKLKRRQFIGWTYRFFIMNLIVFYLIFRASSAEQQIWVGRIFFIWTSIFNLFVVSVFWSLLTDVFKPGQGKRLFGVVAVGGTIGAMLGATITTGLVGVMGPLNLMLVSALILELAVRASHVLDRKEAEMHAAEPETEVVAAEVPSKSASEEVIGGGVLDGIKHILSSPYLLGIASLILFYTISSTFLYFQQVDVVARVFGEDRAARTRVFGSMDIAVNALTLLAQLFVTGRFIKWLGIGAALAFLPAVTLIGFGVMGFAPTLVVLVVFQVARRAGNFAIQRPGREALFTVLPRTDKYKAKNFSDTFVYRLGDQVGAWSYTWMAVFGLGLSGLAFTMVPLSAAWLVLAVWLGKQYRAREAGARPNA</sequence>
<comment type="caution">
    <text evidence="5">The sequence shown here is derived from an EMBL/GenBank/DDBJ whole genome shotgun (WGS) entry which is preliminary data.</text>
</comment>